<reference evidence="3" key="1">
    <citation type="submission" date="2021-01" db="EMBL/GenBank/DDBJ databases">
        <title>Whole genome shotgun sequence of Planobispora takensis NBRC 109077.</title>
        <authorList>
            <person name="Komaki H."/>
            <person name="Tamura T."/>
        </authorList>
    </citation>
    <scope>NUCLEOTIDE SEQUENCE</scope>
    <source>
        <strain evidence="3">NBRC 109077</strain>
    </source>
</reference>
<feature type="transmembrane region" description="Helical" evidence="2">
    <location>
        <begin position="26"/>
        <end position="47"/>
    </location>
</feature>
<feature type="compositionally biased region" description="Gly residues" evidence="1">
    <location>
        <begin position="9"/>
        <end position="22"/>
    </location>
</feature>
<keyword evidence="2" id="KW-0472">Membrane</keyword>
<keyword evidence="4" id="KW-1185">Reference proteome</keyword>
<feature type="region of interest" description="Disordered" evidence="1">
    <location>
        <begin position="1"/>
        <end position="22"/>
    </location>
</feature>
<organism evidence="3 4">
    <name type="scientific">Planobispora takensis</name>
    <dbReference type="NCBI Taxonomy" id="1367882"/>
    <lineage>
        <taxon>Bacteria</taxon>
        <taxon>Bacillati</taxon>
        <taxon>Actinomycetota</taxon>
        <taxon>Actinomycetes</taxon>
        <taxon>Streptosporangiales</taxon>
        <taxon>Streptosporangiaceae</taxon>
        <taxon>Planobispora</taxon>
    </lineage>
</organism>
<dbReference type="Proteomes" id="UP000634476">
    <property type="component" value="Unassembled WGS sequence"/>
</dbReference>
<accession>A0A8J3WY03</accession>
<keyword evidence="2" id="KW-0812">Transmembrane</keyword>
<evidence type="ECO:0000313" key="4">
    <source>
        <dbReference type="Proteomes" id="UP000634476"/>
    </source>
</evidence>
<name>A0A8J3WY03_9ACTN</name>
<comment type="caution">
    <text evidence="3">The sequence shown here is derived from an EMBL/GenBank/DDBJ whole genome shotgun (WGS) entry which is preliminary data.</text>
</comment>
<sequence length="71" mass="6974">MHEDHGRLLGRGRGGGGGRGGGDGGASWPIALLLVACGAVMGIAVLLTPQTRLRSLTETAGRASVPAGAVI</sequence>
<keyword evidence="2" id="KW-1133">Transmembrane helix</keyword>
<dbReference type="AlphaFoldDB" id="A0A8J3WY03"/>
<evidence type="ECO:0000256" key="2">
    <source>
        <dbReference type="SAM" id="Phobius"/>
    </source>
</evidence>
<protein>
    <submittedName>
        <fullName evidence="3">Uncharacterized protein</fullName>
    </submittedName>
</protein>
<gene>
    <name evidence="3" type="ORF">Pta02_78380</name>
</gene>
<dbReference type="EMBL" id="BOOK01000081">
    <property type="protein sequence ID" value="GII05830.1"/>
    <property type="molecule type" value="Genomic_DNA"/>
</dbReference>
<evidence type="ECO:0000313" key="3">
    <source>
        <dbReference type="EMBL" id="GII05830.1"/>
    </source>
</evidence>
<evidence type="ECO:0000256" key="1">
    <source>
        <dbReference type="SAM" id="MobiDB-lite"/>
    </source>
</evidence>
<dbReference type="RefSeq" id="WP_203880030.1">
    <property type="nucleotide sequence ID" value="NZ_BOOK01000081.1"/>
</dbReference>
<proteinExistence type="predicted"/>